<feature type="transmembrane region" description="Helical" evidence="9">
    <location>
        <begin position="483"/>
        <end position="506"/>
    </location>
</feature>
<protein>
    <recommendedName>
        <fullName evidence="1">non-specific serine/threonine protein kinase</fullName>
        <ecNumber evidence="1">2.7.11.1</ecNumber>
    </recommendedName>
</protein>
<feature type="transmembrane region" description="Helical" evidence="9">
    <location>
        <begin position="396"/>
        <end position="419"/>
    </location>
</feature>
<comment type="caution">
    <text evidence="11">The sequence shown here is derived from an EMBL/GenBank/DDBJ whole genome shotgun (WGS) entry which is preliminary data.</text>
</comment>
<dbReference type="Proteomes" id="UP000651156">
    <property type="component" value="Unassembled WGS sequence"/>
</dbReference>
<dbReference type="Pfam" id="PF00069">
    <property type="entry name" value="Pkinase"/>
    <property type="match status" value="1"/>
</dbReference>
<evidence type="ECO:0000256" key="9">
    <source>
        <dbReference type="SAM" id="Phobius"/>
    </source>
</evidence>
<feature type="domain" description="Protein kinase" evidence="10">
    <location>
        <begin position="42"/>
        <end position="311"/>
    </location>
</feature>
<dbReference type="SMART" id="SM00220">
    <property type="entry name" value="S_TKc"/>
    <property type="match status" value="1"/>
</dbReference>
<evidence type="ECO:0000256" key="6">
    <source>
        <dbReference type="ARBA" id="ARBA00022840"/>
    </source>
</evidence>
<evidence type="ECO:0000259" key="10">
    <source>
        <dbReference type="PROSITE" id="PS50011"/>
    </source>
</evidence>
<comment type="catalytic activity">
    <reaction evidence="8">
        <text>L-seryl-[protein] + ATP = O-phospho-L-seryl-[protein] + ADP + H(+)</text>
        <dbReference type="Rhea" id="RHEA:17989"/>
        <dbReference type="Rhea" id="RHEA-COMP:9863"/>
        <dbReference type="Rhea" id="RHEA-COMP:11604"/>
        <dbReference type="ChEBI" id="CHEBI:15378"/>
        <dbReference type="ChEBI" id="CHEBI:29999"/>
        <dbReference type="ChEBI" id="CHEBI:30616"/>
        <dbReference type="ChEBI" id="CHEBI:83421"/>
        <dbReference type="ChEBI" id="CHEBI:456216"/>
        <dbReference type="EC" id="2.7.11.1"/>
    </reaction>
</comment>
<dbReference type="Gene3D" id="3.30.200.20">
    <property type="entry name" value="Phosphorylase Kinase, domain 1"/>
    <property type="match status" value="1"/>
</dbReference>
<feature type="transmembrane region" description="Helical" evidence="9">
    <location>
        <begin position="458"/>
        <end position="476"/>
    </location>
</feature>
<dbReference type="PROSITE" id="PS00108">
    <property type="entry name" value="PROTEIN_KINASE_ST"/>
    <property type="match status" value="1"/>
</dbReference>
<keyword evidence="5 11" id="KW-0418">Kinase</keyword>
<keyword evidence="9" id="KW-0472">Membrane</keyword>
<dbReference type="InterPro" id="IPR011009">
    <property type="entry name" value="Kinase-like_dom_sf"/>
</dbReference>
<keyword evidence="3" id="KW-0808">Transferase</keyword>
<evidence type="ECO:0000256" key="1">
    <source>
        <dbReference type="ARBA" id="ARBA00012513"/>
    </source>
</evidence>
<keyword evidence="9" id="KW-0812">Transmembrane</keyword>
<reference evidence="11 12" key="1">
    <citation type="submission" date="2020-10" db="EMBL/GenBank/DDBJ databases">
        <authorList>
            <person name="Castelo-Branco R."/>
            <person name="Eusebio N."/>
            <person name="Adriana R."/>
            <person name="Vieira A."/>
            <person name="Brugerolle De Fraissinette N."/>
            <person name="Rezende De Castro R."/>
            <person name="Schneider M.P."/>
            <person name="Vasconcelos V."/>
            <person name="Leao P.N."/>
        </authorList>
    </citation>
    <scope>NUCLEOTIDE SEQUENCE [LARGE SCALE GENOMIC DNA]</scope>
    <source>
        <strain evidence="11 12">LEGE 06123</strain>
    </source>
</reference>
<feature type="transmembrane region" description="Helical" evidence="9">
    <location>
        <begin position="354"/>
        <end position="376"/>
    </location>
</feature>
<evidence type="ECO:0000313" key="11">
    <source>
        <dbReference type="EMBL" id="MBE9190579.1"/>
    </source>
</evidence>
<comment type="catalytic activity">
    <reaction evidence="7">
        <text>L-threonyl-[protein] + ATP = O-phospho-L-threonyl-[protein] + ADP + H(+)</text>
        <dbReference type="Rhea" id="RHEA:46608"/>
        <dbReference type="Rhea" id="RHEA-COMP:11060"/>
        <dbReference type="Rhea" id="RHEA-COMP:11605"/>
        <dbReference type="ChEBI" id="CHEBI:15378"/>
        <dbReference type="ChEBI" id="CHEBI:30013"/>
        <dbReference type="ChEBI" id="CHEBI:30616"/>
        <dbReference type="ChEBI" id="CHEBI:61977"/>
        <dbReference type="ChEBI" id="CHEBI:456216"/>
        <dbReference type="EC" id="2.7.11.1"/>
    </reaction>
</comment>
<evidence type="ECO:0000256" key="5">
    <source>
        <dbReference type="ARBA" id="ARBA00022777"/>
    </source>
</evidence>
<evidence type="ECO:0000256" key="3">
    <source>
        <dbReference type="ARBA" id="ARBA00022679"/>
    </source>
</evidence>
<dbReference type="InterPro" id="IPR000719">
    <property type="entry name" value="Prot_kinase_dom"/>
</dbReference>
<keyword evidence="2" id="KW-0723">Serine/threonine-protein kinase</keyword>
<dbReference type="NCBIfam" id="NF045510">
    <property type="entry name" value="4Cys_prefix_kin"/>
    <property type="match status" value="1"/>
</dbReference>
<dbReference type="InterPro" id="IPR008271">
    <property type="entry name" value="Ser/Thr_kinase_AS"/>
</dbReference>
<sequence length="559" mass="61829">MSHLVQRAIHCINPNCPRPYPKTWGSKFCDRCGAPLQLKGRYVPLQKLGAGGFATIYTVWDLQFQTQQVLKVLVDSSPKALELFKQEAAVLQHLQHPGVPRVEPDGYFQIELEDSQQLSLPCLVMEKINGQTLQEVLENHPQGCPEEWVLAWLKQAIEILHKLHNRQIIHRDIKPSNLMLRESTGQLVLIDFGGAKQIAATSRLADRSTRLFTSGYSPPEQIAGGVVGPAADFYALGRTMIEMLTGQPISDLQDPMTGKLQWRAFAQVSPAIANLLDDMVQDDVRQRPANALIIQERLTKAQKPLGWLSWFNSLLNSWNSRIVFRSLTVGLSKTTVFFLKAIAQALRASFDTFWEMLLGASGSCVATLVGFVLTYWSPLGNALADLLSQQLTFLLATQITVVKDVLLFAIVGMGTAWGLTAARGFGQRRRYLTAALMGLFGYSLSWLVWQLLTWNTGNIGIAGSIAIAVAFLTLGLGLPSHYLVHSTVTAVGCAAVFLLLTSLNLYPPGFWNFPIATSPTWLDLAAAIAFFATLGMILGFWLGISYYIVVPILRFLGWR</sequence>
<keyword evidence="6" id="KW-0067">ATP-binding</keyword>
<keyword evidence="12" id="KW-1185">Reference proteome</keyword>
<dbReference type="PROSITE" id="PS50011">
    <property type="entry name" value="PROTEIN_KINASE_DOM"/>
    <property type="match status" value="1"/>
</dbReference>
<proteinExistence type="predicted"/>
<feature type="transmembrane region" description="Helical" evidence="9">
    <location>
        <begin position="431"/>
        <end position="452"/>
    </location>
</feature>
<evidence type="ECO:0000256" key="2">
    <source>
        <dbReference type="ARBA" id="ARBA00022527"/>
    </source>
</evidence>
<dbReference type="CDD" id="cd14014">
    <property type="entry name" value="STKc_PknB_like"/>
    <property type="match status" value="1"/>
</dbReference>
<evidence type="ECO:0000256" key="8">
    <source>
        <dbReference type="ARBA" id="ARBA00048679"/>
    </source>
</evidence>
<dbReference type="PANTHER" id="PTHR24363">
    <property type="entry name" value="SERINE/THREONINE PROTEIN KINASE"/>
    <property type="match status" value="1"/>
</dbReference>
<gene>
    <name evidence="11" type="ORF">IQ230_09445</name>
</gene>
<dbReference type="RefSeq" id="WP_193931757.1">
    <property type="nucleotide sequence ID" value="NZ_CAWPMZ010000037.1"/>
</dbReference>
<feature type="transmembrane region" description="Helical" evidence="9">
    <location>
        <begin position="526"/>
        <end position="549"/>
    </location>
</feature>
<dbReference type="GO" id="GO:0016301">
    <property type="term" value="F:kinase activity"/>
    <property type="evidence" value="ECO:0007669"/>
    <property type="project" value="UniProtKB-KW"/>
</dbReference>
<evidence type="ECO:0000256" key="4">
    <source>
        <dbReference type="ARBA" id="ARBA00022741"/>
    </source>
</evidence>
<name>A0ABR9UQM1_9CHRO</name>
<keyword evidence="4" id="KW-0547">Nucleotide-binding</keyword>
<evidence type="ECO:0000313" key="12">
    <source>
        <dbReference type="Proteomes" id="UP000651156"/>
    </source>
</evidence>
<accession>A0ABR9UQM1</accession>
<keyword evidence="9" id="KW-1133">Transmembrane helix</keyword>
<dbReference type="EMBL" id="JADEWN010000018">
    <property type="protein sequence ID" value="MBE9190579.1"/>
    <property type="molecule type" value="Genomic_DNA"/>
</dbReference>
<dbReference type="PANTHER" id="PTHR24363:SF0">
    <property type="entry name" value="SERINE_THREONINE KINASE LIKE DOMAIN CONTAINING 1"/>
    <property type="match status" value="1"/>
</dbReference>
<evidence type="ECO:0000256" key="7">
    <source>
        <dbReference type="ARBA" id="ARBA00047899"/>
    </source>
</evidence>
<dbReference type="Gene3D" id="1.10.510.10">
    <property type="entry name" value="Transferase(Phosphotransferase) domain 1"/>
    <property type="match status" value="1"/>
</dbReference>
<dbReference type="SUPFAM" id="SSF56112">
    <property type="entry name" value="Protein kinase-like (PK-like)"/>
    <property type="match status" value="1"/>
</dbReference>
<organism evidence="11 12">
    <name type="scientific">Gloeocapsopsis crepidinum LEGE 06123</name>
    <dbReference type="NCBI Taxonomy" id="588587"/>
    <lineage>
        <taxon>Bacteria</taxon>
        <taxon>Bacillati</taxon>
        <taxon>Cyanobacteriota</taxon>
        <taxon>Cyanophyceae</taxon>
        <taxon>Oscillatoriophycideae</taxon>
        <taxon>Chroococcales</taxon>
        <taxon>Chroococcaceae</taxon>
        <taxon>Gloeocapsopsis</taxon>
    </lineage>
</organism>
<dbReference type="EC" id="2.7.11.1" evidence="1"/>